<gene>
    <name evidence="1" type="ORF">APHMUC_0331</name>
</gene>
<name>A0A0F3N825_ANAPH</name>
<sequence length="56" mass="6442">MCTLSFGKKGVLLYRCNSWAVFQALRSKQNFSRRNYCIKGVQIPVNWKVVSVLSCI</sequence>
<organism evidence="1 2">
    <name type="scientific">Anaplasma phagocytophilum str. ApMUC09</name>
    <dbReference type="NCBI Taxonomy" id="1359152"/>
    <lineage>
        <taxon>Bacteria</taxon>
        <taxon>Pseudomonadati</taxon>
        <taxon>Pseudomonadota</taxon>
        <taxon>Alphaproteobacteria</taxon>
        <taxon>Rickettsiales</taxon>
        <taxon>Anaplasmataceae</taxon>
        <taxon>Anaplasma</taxon>
        <taxon>phagocytophilum group</taxon>
    </lineage>
</organism>
<comment type="caution">
    <text evidence="1">The sequence shown here is derived from an EMBL/GenBank/DDBJ whole genome shotgun (WGS) entry which is preliminary data.</text>
</comment>
<dbReference type="Proteomes" id="UP000033441">
    <property type="component" value="Unassembled WGS sequence"/>
</dbReference>
<dbReference type="AlphaFoldDB" id="A0A0F3N825"/>
<reference evidence="1 2" key="1">
    <citation type="submission" date="2015-02" db="EMBL/GenBank/DDBJ databases">
        <title>Genome Sequencing of Rickettsiales.</title>
        <authorList>
            <person name="Daugherty S.C."/>
            <person name="Su Q."/>
            <person name="Abolude K."/>
            <person name="Beier-Sexton M."/>
            <person name="Carlyon J.A."/>
            <person name="Carter R."/>
            <person name="Day N.P."/>
            <person name="Dumler S.J."/>
            <person name="Dyachenko V."/>
            <person name="Godinez A."/>
            <person name="Kurtti T.J."/>
            <person name="Lichay M."/>
            <person name="Mullins K.E."/>
            <person name="Ott S."/>
            <person name="Pappas-Brown V."/>
            <person name="Paris D.H."/>
            <person name="Patel P."/>
            <person name="Richards A.L."/>
            <person name="Sadzewicz L."/>
            <person name="Sears K."/>
            <person name="Seidman D."/>
            <person name="Sengamalay N."/>
            <person name="Stenos J."/>
            <person name="Tallon L.J."/>
            <person name="Vincent G."/>
            <person name="Fraser C.M."/>
            <person name="Munderloh U."/>
            <person name="Dunning-Hotopp J.C."/>
        </authorList>
    </citation>
    <scope>NUCLEOTIDE SEQUENCE [LARGE SCALE GENOMIC DNA]</scope>
    <source>
        <strain evidence="1 2">ApMUC09</strain>
    </source>
</reference>
<evidence type="ECO:0000313" key="2">
    <source>
        <dbReference type="Proteomes" id="UP000033441"/>
    </source>
</evidence>
<dbReference type="PATRIC" id="fig|1359152.3.peg.348"/>
<evidence type="ECO:0000313" key="1">
    <source>
        <dbReference type="EMBL" id="KJV63862.1"/>
    </source>
</evidence>
<accession>A0A0F3N825</accession>
<proteinExistence type="predicted"/>
<dbReference type="EMBL" id="LANV01000001">
    <property type="protein sequence ID" value="KJV63862.1"/>
    <property type="molecule type" value="Genomic_DNA"/>
</dbReference>
<protein>
    <submittedName>
        <fullName evidence="1">Uncharacterized protein</fullName>
    </submittedName>
</protein>